<gene>
    <name evidence="2" type="ORF">SAMN05216372_102540</name>
</gene>
<dbReference type="AlphaFoldDB" id="A0A1I1THQ7"/>
<dbReference type="EMBL" id="FOMO01000002">
    <property type="protein sequence ID" value="SFD58055.1"/>
    <property type="molecule type" value="Genomic_DNA"/>
</dbReference>
<evidence type="ECO:0000256" key="1">
    <source>
        <dbReference type="SAM" id="MobiDB-lite"/>
    </source>
</evidence>
<feature type="region of interest" description="Disordered" evidence="1">
    <location>
        <begin position="29"/>
        <end position="48"/>
    </location>
</feature>
<dbReference type="Proteomes" id="UP000243950">
    <property type="component" value="Unassembled WGS sequence"/>
</dbReference>
<organism evidence="2 3">
    <name type="scientific">Pseudomonas straminea</name>
    <dbReference type="NCBI Taxonomy" id="47882"/>
    <lineage>
        <taxon>Bacteria</taxon>
        <taxon>Pseudomonadati</taxon>
        <taxon>Pseudomonadota</taxon>
        <taxon>Gammaproteobacteria</taxon>
        <taxon>Pseudomonadales</taxon>
        <taxon>Pseudomonadaceae</taxon>
        <taxon>Phytopseudomonas</taxon>
    </lineage>
</organism>
<keyword evidence="3" id="KW-1185">Reference proteome</keyword>
<reference evidence="3" key="1">
    <citation type="submission" date="2016-10" db="EMBL/GenBank/DDBJ databases">
        <authorList>
            <person name="Varghese N."/>
            <person name="Submissions S."/>
        </authorList>
    </citation>
    <scope>NUCLEOTIDE SEQUENCE [LARGE SCALE GENOMIC DNA]</scope>
    <source>
        <strain evidence="3">JCM 2783</strain>
    </source>
</reference>
<sequence>MWSVFFPGFVLLLAVVTCAAIWMIDGLSDRVPPRSSNDEHNGPHDPFF</sequence>
<protein>
    <submittedName>
        <fullName evidence="2">Uncharacterized protein</fullName>
    </submittedName>
</protein>
<evidence type="ECO:0000313" key="3">
    <source>
        <dbReference type="Proteomes" id="UP000243950"/>
    </source>
</evidence>
<name>A0A1I1THQ7_PSEOC</name>
<evidence type="ECO:0000313" key="2">
    <source>
        <dbReference type="EMBL" id="SFD58055.1"/>
    </source>
</evidence>
<proteinExistence type="predicted"/>
<accession>A0A1I1THQ7</accession>